<proteinExistence type="predicted"/>
<organism evidence="2 3">
    <name type="scientific">Paraburkholderia dipogonis</name>
    <dbReference type="NCBI Taxonomy" id="1211383"/>
    <lineage>
        <taxon>Bacteria</taxon>
        <taxon>Pseudomonadati</taxon>
        <taxon>Pseudomonadota</taxon>
        <taxon>Betaproteobacteria</taxon>
        <taxon>Burkholderiales</taxon>
        <taxon>Burkholderiaceae</taxon>
        <taxon>Paraburkholderia</taxon>
    </lineage>
</organism>
<name>A0ABW9AJK7_9BURK</name>
<evidence type="ECO:0008006" key="4">
    <source>
        <dbReference type="Google" id="ProtNLM"/>
    </source>
</evidence>
<dbReference type="EMBL" id="JAQQEZ010000003">
    <property type="protein sequence ID" value="MFM0000305.1"/>
    <property type="molecule type" value="Genomic_DNA"/>
</dbReference>
<keyword evidence="3" id="KW-1185">Reference proteome</keyword>
<gene>
    <name evidence="2" type="ORF">PQR57_04680</name>
</gene>
<dbReference type="RefSeq" id="WP_408175811.1">
    <property type="nucleotide sequence ID" value="NZ_JAQQEZ010000003.1"/>
</dbReference>
<evidence type="ECO:0000313" key="2">
    <source>
        <dbReference type="EMBL" id="MFM0000305.1"/>
    </source>
</evidence>
<evidence type="ECO:0000256" key="1">
    <source>
        <dbReference type="SAM" id="MobiDB-lite"/>
    </source>
</evidence>
<sequence>MQERFSAMARFREALMRASLFDFGDIDAITYIVQVSRLAERMHTRIDLGHLQPWGEDSIAVIKRALVRGPIGIRRKHPTTCDADDVYQLAFPTKTTQLHRRRMMGNEKSKRARRAAESLFGNLPTSSNTTASRSSNPFGNDPFDNPASVTPTGNELVVLPAQFELPPGYEDAAAMRDALARIWRMDWIKVGKDECVVRLPVGWRADKSVDGVLRIESAGVVRAQGRIVEGAALQILPRYYLKAEFHEANDHCRIVVRDRGRNNSVLKDSFWDTRSGPNHPQWKILSDWLDKEYPDHRDPLRYWEDCEDNRRGV</sequence>
<comment type="caution">
    <text evidence="2">The sequence shown here is derived from an EMBL/GenBank/DDBJ whole genome shotgun (WGS) entry which is preliminary data.</text>
</comment>
<dbReference type="Proteomes" id="UP001629230">
    <property type="component" value="Unassembled WGS sequence"/>
</dbReference>
<protein>
    <recommendedName>
        <fullName evidence="4">DUF1376 domain-containing protein</fullName>
    </recommendedName>
</protein>
<feature type="compositionally biased region" description="Low complexity" evidence="1">
    <location>
        <begin position="125"/>
        <end position="136"/>
    </location>
</feature>
<feature type="region of interest" description="Disordered" evidence="1">
    <location>
        <begin position="118"/>
        <end position="145"/>
    </location>
</feature>
<accession>A0ABW9AJK7</accession>
<evidence type="ECO:0000313" key="3">
    <source>
        <dbReference type="Proteomes" id="UP001629230"/>
    </source>
</evidence>
<reference evidence="2 3" key="1">
    <citation type="journal article" date="2024" name="Chem. Sci.">
        <title>Discovery of megapolipeptins by genome mining of a Burkholderiales bacteria collection.</title>
        <authorList>
            <person name="Paulo B.S."/>
            <person name="Recchia M.J.J."/>
            <person name="Lee S."/>
            <person name="Fergusson C.H."/>
            <person name="Romanowski S.B."/>
            <person name="Hernandez A."/>
            <person name="Krull N."/>
            <person name="Liu D.Y."/>
            <person name="Cavanagh H."/>
            <person name="Bos A."/>
            <person name="Gray C.A."/>
            <person name="Murphy B.T."/>
            <person name="Linington R.G."/>
            <person name="Eustaquio A.S."/>
        </authorList>
    </citation>
    <scope>NUCLEOTIDE SEQUENCE [LARGE SCALE GENOMIC DNA]</scope>
    <source>
        <strain evidence="2 3">RL17-350-BIC-A</strain>
    </source>
</reference>